<feature type="compositionally biased region" description="Acidic residues" evidence="6">
    <location>
        <begin position="235"/>
        <end position="246"/>
    </location>
</feature>
<evidence type="ECO:0000313" key="9">
    <source>
        <dbReference type="EMBL" id="PFG34392.1"/>
    </source>
</evidence>
<dbReference type="InterPro" id="IPR000253">
    <property type="entry name" value="FHA_dom"/>
</dbReference>
<organism evidence="9 10">
    <name type="scientific">Sanguibacter antarcticus</name>
    <dbReference type="NCBI Taxonomy" id="372484"/>
    <lineage>
        <taxon>Bacteria</taxon>
        <taxon>Bacillati</taxon>
        <taxon>Actinomycetota</taxon>
        <taxon>Actinomycetes</taxon>
        <taxon>Micrococcales</taxon>
        <taxon>Sanguibacteraceae</taxon>
        <taxon>Sanguibacter</taxon>
    </lineage>
</organism>
<evidence type="ECO:0000259" key="8">
    <source>
        <dbReference type="PROSITE" id="PS50006"/>
    </source>
</evidence>
<gene>
    <name evidence="9" type="ORF">ATL42_2302</name>
</gene>
<dbReference type="Gene3D" id="2.60.200.20">
    <property type="match status" value="1"/>
</dbReference>
<proteinExistence type="predicted"/>
<dbReference type="SUPFAM" id="SSF49879">
    <property type="entry name" value="SMAD/FHA domain"/>
    <property type="match status" value="1"/>
</dbReference>
<evidence type="ECO:0000256" key="5">
    <source>
        <dbReference type="ARBA" id="ARBA00023136"/>
    </source>
</evidence>
<keyword evidence="3 7" id="KW-0812">Transmembrane</keyword>
<dbReference type="GO" id="GO:0016020">
    <property type="term" value="C:membrane"/>
    <property type="evidence" value="ECO:0007669"/>
    <property type="project" value="UniProtKB-SubCell"/>
</dbReference>
<evidence type="ECO:0000256" key="6">
    <source>
        <dbReference type="SAM" id="MobiDB-lite"/>
    </source>
</evidence>
<dbReference type="EMBL" id="PDJG01000001">
    <property type="protein sequence ID" value="PFG34392.1"/>
    <property type="molecule type" value="Genomic_DNA"/>
</dbReference>
<keyword evidence="10" id="KW-1185">Reference proteome</keyword>
<feature type="transmembrane region" description="Helical" evidence="7">
    <location>
        <begin position="64"/>
        <end position="87"/>
    </location>
</feature>
<dbReference type="Proteomes" id="UP000225548">
    <property type="component" value="Unassembled WGS sequence"/>
</dbReference>
<keyword evidence="5 7" id="KW-0472">Membrane</keyword>
<dbReference type="PROSITE" id="PS50006">
    <property type="entry name" value="FHA_DOMAIN"/>
    <property type="match status" value="1"/>
</dbReference>
<dbReference type="InterPro" id="IPR008984">
    <property type="entry name" value="SMAD_FHA_dom_sf"/>
</dbReference>
<reference evidence="9 10" key="1">
    <citation type="submission" date="2017-10" db="EMBL/GenBank/DDBJ databases">
        <title>Sequencing the genomes of 1000 actinobacteria strains.</title>
        <authorList>
            <person name="Klenk H.-P."/>
        </authorList>
    </citation>
    <scope>NUCLEOTIDE SEQUENCE [LARGE SCALE GENOMIC DNA]</scope>
    <source>
        <strain evidence="9 10">DSM 18966</strain>
    </source>
</reference>
<keyword evidence="2" id="KW-0597">Phosphoprotein</keyword>
<name>A0A2A9E847_9MICO</name>
<feature type="region of interest" description="Disordered" evidence="6">
    <location>
        <begin position="208"/>
        <end position="246"/>
    </location>
</feature>
<protein>
    <submittedName>
        <fullName evidence="9">RDD family protein</fullName>
    </submittedName>
</protein>
<sequence length="394" mass="40257">MSFAPPPPRRVSPVPSLSALGGCVPAAPGRRAGAAALDTVVLSVPAGAAGACTAVGLVQETAPLVVVGGVLGALTLVGLVAVGVSFARTGRSPGKAAMGLRLVDARTAGAPGTGGTWLRFVLAGLGSVLLVGWVLAAVQVLRDRPGDRRTWYDSATDVALLDVVAGRDPATDHVQPWLAKRAPSTAPTATAAGHAPDRLAPVPTLVTMDGAPLHPDGAAPAPLTPAPVPPPAPDASDDPDDLDDLDALDQTDVTVDITTRGERFDPLVVAHLTFDCGTVADVKGRALVGRKPRLADGAEGTLLAMTDGTRTVSKTHLELVVEDDGVRVTDLWSTNGSTIIDPHGDTTTLDAGSPVLALYGSVVTVGEHWFTVARVTTPQDELDDAGQTLLRGRR</sequence>
<evidence type="ECO:0000313" key="10">
    <source>
        <dbReference type="Proteomes" id="UP000225548"/>
    </source>
</evidence>
<evidence type="ECO:0000256" key="7">
    <source>
        <dbReference type="SAM" id="Phobius"/>
    </source>
</evidence>
<dbReference type="InterPro" id="IPR010432">
    <property type="entry name" value="RDD"/>
</dbReference>
<evidence type="ECO:0000256" key="2">
    <source>
        <dbReference type="ARBA" id="ARBA00022553"/>
    </source>
</evidence>
<evidence type="ECO:0000256" key="3">
    <source>
        <dbReference type="ARBA" id="ARBA00022692"/>
    </source>
</evidence>
<feature type="compositionally biased region" description="Pro residues" evidence="6">
    <location>
        <begin position="222"/>
        <end position="233"/>
    </location>
</feature>
<dbReference type="RefSeq" id="WP_098455434.1">
    <property type="nucleotide sequence ID" value="NZ_PDJG01000001.1"/>
</dbReference>
<feature type="compositionally biased region" description="Low complexity" evidence="6">
    <location>
        <begin position="179"/>
        <end position="194"/>
    </location>
</feature>
<accession>A0A2A9E847</accession>
<feature type="domain" description="FHA" evidence="8">
    <location>
        <begin position="286"/>
        <end position="339"/>
    </location>
</feature>
<keyword evidence="4 7" id="KW-1133">Transmembrane helix</keyword>
<dbReference type="OrthoDB" id="3254248at2"/>
<comment type="caution">
    <text evidence="9">The sequence shown here is derived from an EMBL/GenBank/DDBJ whole genome shotgun (WGS) entry which is preliminary data.</text>
</comment>
<evidence type="ECO:0000256" key="1">
    <source>
        <dbReference type="ARBA" id="ARBA00004141"/>
    </source>
</evidence>
<feature type="transmembrane region" description="Helical" evidence="7">
    <location>
        <begin position="117"/>
        <end position="141"/>
    </location>
</feature>
<dbReference type="Pfam" id="PF06271">
    <property type="entry name" value="RDD"/>
    <property type="match status" value="1"/>
</dbReference>
<comment type="subcellular location">
    <subcellularLocation>
        <location evidence="1">Membrane</location>
        <topology evidence="1">Multi-pass membrane protein</topology>
    </subcellularLocation>
</comment>
<feature type="region of interest" description="Disordered" evidence="6">
    <location>
        <begin position="179"/>
        <end position="198"/>
    </location>
</feature>
<dbReference type="AlphaFoldDB" id="A0A2A9E847"/>
<evidence type="ECO:0000256" key="4">
    <source>
        <dbReference type="ARBA" id="ARBA00022989"/>
    </source>
</evidence>